<dbReference type="Gene3D" id="3.40.50.12780">
    <property type="entry name" value="N-terminal domain of ligase-like"/>
    <property type="match status" value="1"/>
</dbReference>
<dbReference type="InterPro" id="IPR020845">
    <property type="entry name" value="AMP-binding_CS"/>
</dbReference>
<dbReference type="InterPro" id="IPR042099">
    <property type="entry name" value="ANL_N_sf"/>
</dbReference>
<keyword evidence="3" id="KW-0276">Fatty acid metabolism</keyword>
<dbReference type="STRING" id="909613.UO65_5713"/>
<keyword evidence="2 8" id="KW-0436">Ligase</keyword>
<evidence type="ECO:0000256" key="5">
    <source>
        <dbReference type="ARBA" id="ARBA00024484"/>
    </source>
</evidence>
<evidence type="ECO:0000256" key="4">
    <source>
        <dbReference type="ARBA" id="ARBA00023098"/>
    </source>
</evidence>
<proteinExistence type="inferred from homology"/>
<evidence type="ECO:0000256" key="1">
    <source>
        <dbReference type="ARBA" id="ARBA00006432"/>
    </source>
</evidence>
<dbReference type="EMBL" id="AYXG01000222">
    <property type="protein sequence ID" value="EWC59046.1"/>
    <property type="molecule type" value="Genomic_DNA"/>
</dbReference>
<dbReference type="GO" id="GO:0004467">
    <property type="term" value="F:long-chain fatty acid-CoA ligase activity"/>
    <property type="evidence" value="ECO:0007669"/>
    <property type="project" value="UniProtKB-EC"/>
</dbReference>
<evidence type="ECO:0000256" key="3">
    <source>
        <dbReference type="ARBA" id="ARBA00022832"/>
    </source>
</evidence>
<dbReference type="SUPFAM" id="SSF56801">
    <property type="entry name" value="Acetyl-CoA synthetase-like"/>
    <property type="match status" value="1"/>
</dbReference>
<dbReference type="eggNOG" id="COG1022">
    <property type="taxonomic scope" value="Bacteria"/>
</dbReference>
<keyword evidence="4" id="KW-0443">Lipid metabolism</keyword>
<dbReference type="CDD" id="cd05907">
    <property type="entry name" value="VL_LC_FACS_like"/>
    <property type="match status" value="1"/>
</dbReference>
<evidence type="ECO:0000256" key="2">
    <source>
        <dbReference type="ARBA" id="ARBA00022598"/>
    </source>
</evidence>
<reference evidence="8 9" key="1">
    <citation type="journal article" date="2014" name="Genome Announc.">
        <title>Draft Genome Sequence of the Antitrypanosomally Active Sponge-Associated Bacterium Actinokineospora sp. Strain EG49.</title>
        <authorList>
            <person name="Harjes J."/>
            <person name="Ryu T."/>
            <person name="Abdelmohsen U.R."/>
            <person name="Moitinho-Silva L."/>
            <person name="Horn H."/>
            <person name="Ravasi T."/>
            <person name="Hentschel U."/>
        </authorList>
    </citation>
    <scope>NUCLEOTIDE SEQUENCE [LARGE SCALE GENOMIC DNA]</scope>
    <source>
        <strain evidence="8 9">EG49</strain>
    </source>
</reference>
<organism evidence="8 9">
    <name type="scientific">Actinokineospora spheciospongiae</name>
    <dbReference type="NCBI Taxonomy" id="909613"/>
    <lineage>
        <taxon>Bacteria</taxon>
        <taxon>Bacillati</taxon>
        <taxon>Actinomycetota</taxon>
        <taxon>Actinomycetes</taxon>
        <taxon>Pseudonocardiales</taxon>
        <taxon>Pseudonocardiaceae</taxon>
        <taxon>Actinokineospora</taxon>
    </lineage>
</organism>
<dbReference type="GO" id="GO:0016020">
    <property type="term" value="C:membrane"/>
    <property type="evidence" value="ECO:0007669"/>
    <property type="project" value="TreeGrafter"/>
</dbReference>
<dbReference type="PANTHER" id="PTHR43272:SF32">
    <property type="entry name" value="AMP-DEPENDENT SYNTHETASE_LIGASE DOMAIN-CONTAINING PROTEIN"/>
    <property type="match status" value="1"/>
</dbReference>
<evidence type="ECO:0000313" key="9">
    <source>
        <dbReference type="Proteomes" id="UP000019277"/>
    </source>
</evidence>
<comment type="catalytic activity">
    <reaction evidence="5">
        <text>a long-chain fatty acid + ATP + CoA = a long-chain fatty acyl-CoA + AMP + diphosphate</text>
        <dbReference type="Rhea" id="RHEA:15421"/>
        <dbReference type="ChEBI" id="CHEBI:30616"/>
        <dbReference type="ChEBI" id="CHEBI:33019"/>
        <dbReference type="ChEBI" id="CHEBI:57287"/>
        <dbReference type="ChEBI" id="CHEBI:57560"/>
        <dbReference type="ChEBI" id="CHEBI:83139"/>
        <dbReference type="ChEBI" id="CHEBI:456215"/>
        <dbReference type="EC" id="6.2.1.3"/>
    </reaction>
    <physiologicalReaction direction="left-to-right" evidence="5">
        <dbReference type="Rhea" id="RHEA:15422"/>
    </physiologicalReaction>
</comment>
<keyword evidence="9" id="KW-1185">Reference proteome</keyword>
<feature type="domain" description="AMP-dependent synthetase/ligase" evidence="7">
    <location>
        <begin position="37"/>
        <end position="438"/>
    </location>
</feature>
<dbReference type="Pfam" id="PF23562">
    <property type="entry name" value="AMP-binding_C_3"/>
    <property type="match status" value="1"/>
</dbReference>
<protein>
    <recommendedName>
        <fullName evidence="6">Acyl-CoA synthetase</fullName>
    </recommendedName>
</protein>
<gene>
    <name evidence="8" type="ORF">UO65_5713</name>
</gene>
<dbReference type="AlphaFoldDB" id="W7IR18"/>
<name>W7IR18_9PSEU</name>
<dbReference type="Gene3D" id="3.30.300.30">
    <property type="match status" value="1"/>
</dbReference>
<dbReference type="Proteomes" id="UP000019277">
    <property type="component" value="Unassembled WGS sequence"/>
</dbReference>
<evidence type="ECO:0000259" key="7">
    <source>
        <dbReference type="Pfam" id="PF00501"/>
    </source>
</evidence>
<comment type="caution">
    <text evidence="8">The sequence shown here is derived from an EMBL/GenBank/DDBJ whole genome shotgun (WGS) entry which is preliminary data.</text>
</comment>
<dbReference type="PANTHER" id="PTHR43272">
    <property type="entry name" value="LONG-CHAIN-FATTY-ACID--COA LIGASE"/>
    <property type="match status" value="1"/>
</dbReference>
<evidence type="ECO:0000256" key="6">
    <source>
        <dbReference type="ARBA" id="ARBA00032875"/>
    </source>
</evidence>
<dbReference type="InterPro" id="IPR045851">
    <property type="entry name" value="AMP-bd_C_sf"/>
</dbReference>
<sequence length="611" mass="64739">MTTAVRRPEEKTMREFAVPPVAKREEAGGLADLVYSNAAKTPEHVQFKRKSGGGWADVTARAFADEVTSVARGLIGSGVAPGERVAILAATRYEWTLLDFAIWAAGAVPVPIYVTSSAEQIQWILSDSGCVAVVVETEEHEKRVADVRDNVPTLQHVWRIETGAVEQIIEAGGGVDEAEVHARRAAVSSSDLATIIYTSGTTGNPKGVALTHDNFFAEVGYGGEVLTRLFKGTGVPGDASTLLFLPIAHVFGRMVQVGCVYSQTTMGHGPDAKNLLPDLATFRPTFILSVPYVLEKVYNGARQKAHADGKGKIFDAAAATAIAYSEAEGKAGLGLKIRHAVFDRLVYSKLRAAMGGKTGYAISGGAALGLRLTHFFRGIGLVVLEGYGLTETTAAATTNAPDNFKAGTVGQPLPGTSVKISEDGEILLKGGQVFGGYWKNDAATAEVLDADGWFATGDLGQLDADGFLSITGRKKEILVTSGGKNVAPAVIEDRIASHPLVGQAMVVGDGKKYIAALVTIDPDYFTYWKTTVGKPASATVADLVDDPQLLAEVQKAVDEGNAAVSKAESVRKFRVLATEFTPETGHLTPSLKLKRRVIMKDFGAEVDALYS</sequence>
<dbReference type="PROSITE" id="PS00455">
    <property type="entry name" value="AMP_BINDING"/>
    <property type="match status" value="1"/>
</dbReference>
<dbReference type="InterPro" id="IPR000873">
    <property type="entry name" value="AMP-dep_synth/lig_dom"/>
</dbReference>
<comment type="similarity">
    <text evidence="1">Belongs to the ATP-dependent AMP-binding enzyme family.</text>
</comment>
<accession>W7IR18</accession>
<dbReference type="PATRIC" id="fig|909613.9.peg.5712"/>
<evidence type="ECO:0000313" key="8">
    <source>
        <dbReference type="EMBL" id="EWC59046.1"/>
    </source>
</evidence>
<dbReference type="Pfam" id="PF00501">
    <property type="entry name" value="AMP-binding"/>
    <property type="match status" value="1"/>
</dbReference>